<keyword evidence="6" id="KW-1185">Reference proteome</keyword>
<organism evidence="5 6">
    <name type="scientific">Pseudorhodoferax soli</name>
    <dbReference type="NCBI Taxonomy" id="545864"/>
    <lineage>
        <taxon>Bacteria</taxon>
        <taxon>Pseudomonadati</taxon>
        <taxon>Pseudomonadota</taxon>
        <taxon>Betaproteobacteria</taxon>
        <taxon>Burkholderiales</taxon>
        <taxon>Comamonadaceae</taxon>
    </lineage>
</organism>
<accession>A0A368Y4D8</accession>
<name>A0A368Y4D8_9BURK</name>
<dbReference type="PANTHER" id="PTHR30290:SF9">
    <property type="entry name" value="OLIGOPEPTIDE-BINDING PROTEIN APPA"/>
    <property type="match status" value="1"/>
</dbReference>
<dbReference type="PIRSF" id="PIRSF002741">
    <property type="entry name" value="MppA"/>
    <property type="match status" value="1"/>
</dbReference>
<protein>
    <submittedName>
        <fullName evidence="5">Peptide/nickel transport system substrate-binding protein</fullName>
    </submittedName>
</protein>
<dbReference type="PANTHER" id="PTHR30290">
    <property type="entry name" value="PERIPLASMIC BINDING COMPONENT OF ABC TRANSPORTER"/>
    <property type="match status" value="1"/>
</dbReference>
<proteinExistence type="inferred from homology"/>
<evidence type="ECO:0000313" key="5">
    <source>
        <dbReference type="EMBL" id="RCW74188.1"/>
    </source>
</evidence>
<comment type="caution">
    <text evidence="5">The sequence shown here is derived from an EMBL/GenBank/DDBJ whole genome shotgun (WGS) entry which is preliminary data.</text>
</comment>
<dbReference type="Pfam" id="PF00496">
    <property type="entry name" value="SBP_bac_5"/>
    <property type="match status" value="1"/>
</dbReference>
<dbReference type="GO" id="GO:0015833">
    <property type="term" value="P:peptide transport"/>
    <property type="evidence" value="ECO:0007669"/>
    <property type="project" value="TreeGrafter"/>
</dbReference>
<dbReference type="GO" id="GO:1904680">
    <property type="term" value="F:peptide transmembrane transporter activity"/>
    <property type="evidence" value="ECO:0007669"/>
    <property type="project" value="TreeGrafter"/>
</dbReference>
<dbReference type="Gene3D" id="3.40.190.10">
    <property type="entry name" value="Periplasmic binding protein-like II"/>
    <property type="match status" value="1"/>
</dbReference>
<sequence length="549" mass="61269">MGKLRLPGLARLLHSGISFFESLPMQKIALFCTGAFVALTLGTAVQAKTFKWSSASDIPTMDIHSQNNALGNGVHASMYDSLVYYNSKTFKPDAQLATEWKQVSPTQVRFSLRKGVKFSDGSPFSADDVVFSLTRAMAKTSNYAVYAQGIDKVVKVDDNTVDVMLKAPTPTLINQLTELRIMSKAWAEKNKSVEPKDIKTQDETFAHRNAMGTGPYMLKEWQPDQRMVLVANPHYWGKNSGNVTEIVYTPIKAQATRLAALLSGETDFVLDPSPQDLGRLRSNAEMKVMDGVENRTLFLGMDQFRDELVGSSVKGKNPLKDLRVRKALYQAIDISAIQRVTLRGLGESTGTLVSPQVNGWTKKADARWPYDAKAAQKLLADAGYPQGFEVDFACPNNRYINDEAVCQAITAMWARVGVKAKLRTLPLVTYFPMIQRYEASIYMLGWGVPTFDALYSLQSLVRSVGAGGDGNYNVGRYSNPQMDALIERVKVETDLKNRNELIEKALILSHEDVSHLPLYNQVIPWAMKKNIEVVHRADNRLDWRLIKVN</sequence>
<evidence type="ECO:0000256" key="2">
    <source>
        <dbReference type="ARBA" id="ARBA00022448"/>
    </source>
</evidence>
<dbReference type="Gene3D" id="3.10.105.10">
    <property type="entry name" value="Dipeptide-binding Protein, Domain 3"/>
    <property type="match status" value="1"/>
</dbReference>
<reference evidence="5 6" key="1">
    <citation type="submission" date="2018-07" db="EMBL/GenBank/DDBJ databases">
        <title>Genomic Encyclopedia of Type Strains, Phase IV (KMG-IV): sequencing the most valuable type-strain genomes for metagenomic binning, comparative biology and taxonomic classification.</title>
        <authorList>
            <person name="Goeker M."/>
        </authorList>
    </citation>
    <scope>NUCLEOTIDE SEQUENCE [LARGE SCALE GENOMIC DNA]</scope>
    <source>
        <strain evidence="5 6">DSM 21634</strain>
    </source>
</reference>
<keyword evidence="2" id="KW-0813">Transport</keyword>
<keyword evidence="3" id="KW-0732">Signal</keyword>
<evidence type="ECO:0000256" key="3">
    <source>
        <dbReference type="ARBA" id="ARBA00022729"/>
    </source>
</evidence>
<evidence type="ECO:0000256" key="1">
    <source>
        <dbReference type="ARBA" id="ARBA00005695"/>
    </source>
</evidence>
<dbReference type="GO" id="GO:0043190">
    <property type="term" value="C:ATP-binding cassette (ABC) transporter complex"/>
    <property type="evidence" value="ECO:0007669"/>
    <property type="project" value="InterPro"/>
</dbReference>
<evidence type="ECO:0000313" key="6">
    <source>
        <dbReference type="Proteomes" id="UP000252884"/>
    </source>
</evidence>
<gene>
    <name evidence="5" type="ORF">DES41_102509</name>
</gene>
<dbReference type="SUPFAM" id="SSF53850">
    <property type="entry name" value="Periplasmic binding protein-like II"/>
    <property type="match status" value="1"/>
</dbReference>
<dbReference type="GO" id="GO:0030288">
    <property type="term" value="C:outer membrane-bounded periplasmic space"/>
    <property type="evidence" value="ECO:0007669"/>
    <property type="project" value="UniProtKB-ARBA"/>
</dbReference>
<evidence type="ECO:0000259" key="4">
    <source>
        <dbReference type="Pfam" id="PF00496"/>
    </source>
</evidence>
<dbReference type="InterPro" id="IPR030678">
    <property type="entry name" value="Peptide/Ni-bd"/>
</dbReference>
<feature type="domain" description="Solute-binding protein family 5" evidence="4">
    <location>
        <begin position="93"/>
        <end position="466"/>
    </location>
</feature>
<comment type="similarity">
    <text evidence="1">Belongs to the bacterial solute-binding protein 5 family.</text>
</comment>
<dbReference type="Proteomes" id="UP000252884">
    <property type="component" value="Unassembled WGS sequence"/>
</dbReference>
<dbReference type="AlphaFoldDB" id="A0A368Y4D8"/>
<dbReference type="CDD" id="cd08498">
    <property type="entry name" value="PBP2_NikA_DppA_OppA_like_2"/>
    <property type="match status" value="1"/>
</dbReference>
<dbReference type="EMBL" id="QPJK01000002">
    <property type="protein sequence ID" value="RCW74188.1"/>
    <property type="molecule type" value="Genomic_DNA"/>
</dbReference>
<dbReference type="InterPro" id="IPR039424">
    <property type="entry name" value="SBP_5"/>
</dbReference>
<dbReference type="InterPro" id="IPR000914">
    <property type="entry name" value="SBP_5_dom"/>
</dbReference>